<sequence length="40" mass="4589">MDYKESKFESILSHLKEQFPNDSTLQSITSMYSNGMLNSS</sequence>
<evidence type="ECO:0000313" key="1">
    <source>
        <dbReference type="EMBL" id="DAE30920.1"/>
    </source>
</evidence>
<accession>A0A8S5RHQ5</accession>
<proteinExistence type="predicted"/>
<reference evidence="1" key="1">
    <citation type="journal article" date="2021" name="Proc. Natl. Acad. Sci. U.S.A.">
        <title>A Catalog of Tens of Thousands of Viruses from Human Metagenomes Reveals Hidden Associations with Chronic Diseases.</title>
        <authorList>
            <person name="Tisza M.J."/>
            <person name="Buck C.B."/>
        </authorList>
    </citation>
    <scope>NUCLEOTIDE SEQUENCE</scope>
    <source>
        <strain evidence="1">CtML55</strain>
    </source>
</reference>
<protein>
    <submittedName>
        <fullName evidence="1">Uncharacterized protein</fullName>
    </submittedName>
</protein>
<organism evidence="1">
    <name type="scientific">virus sp. ctML55</name>
    <dbReference type="NCBI Taxonomy" id="2827627"/>
    <lineage>
        <taxon>Viruses</taxon>
    </lineage>
</organism>
<dbReference type="EMBL" id="BK059105">
    <property type="protein sequence ID" value="DAE30920.1"/>
    <property type="molecule type" value="Genomic_DNA"/>
</dbReference>
<name>A0A8S5RHQ5_9VIRU</name>